<gene>
    <name evidence="2" type="ORF">XENORESO_010870</name>
</gene>
<sequence>VGISDVAALLLLLHLLPPTSRGHRKTAKISSTQAATHLVRFVKEGVSLTTFLEKDDTRQPFLLSIGEQKKNIQRFYIVVDQKAIPCDAPTSAAAFDRLFKAHFVFSLSYDEALSSFYTFIQTTIYNIDVGNTKESPRVKELSTSIARALKCPKVHKLIGVFKKQFDNVHMLCL</sequence>
<dbReference type="Proteomes" id="UP001444071">
    <property type="component" value="Unassembled WGS sequence"/>
</dbReference>
<feature type="signal peptide" evidence="1">
    <location>
        <begin position="1"/>
        <end position="22"/>
    </location>
</feature>
<protein>
    <submittedName>
        <fullName evidence="2">Uncharacterized protein</fullName>
    </submittedName>
</protein>
<reference evidence="2 3" key="1">
    <citation type="submission" date="2021-06" db="EMBL/GenBank/DDBJ databases">
        <authorList>
            <person name="Palmer J.M."/>
        </authorList>
    </citation>
    <scope>NUCLEOTIDE SEQUENCE [LARGE SCALE GENOMIC DNA]</scope>
    <source>
        <strain evidence="2 3">XR_2019</strain>
        <tissue evidence="2">Muscle</tissue>
    </source>
</reference>
<evidence type="ECO:0000256" key="1">
    <source>
        <dbReference type="SAM" id="SignalP"/>
    </source>
</evidence>
<keyword evidence="3" id="KW-1185">Reference proteome</keyword>
<accession>A0ABV0W293</accession>
<name>A0ABV0W293_9TELE</name>
<dbReference type="EMBL" id="JAHRIM010023379">
    <property type="protein sequence ID" value="MEQ2263657.1"/>
    <property type="molecule type" value="Genomic_DNA"/>
</dbReference>
<feature type="chain" id="PRO_5046199390" evidence="1">
    <location>
        <begin position="23"/>
        <end position="173"/>
    </location>
</feature>
<comment type="caution">
    <text evidence="2">The sequence shown here is derived from an EMBL/GenBank/DDBJ whole genome shotgun (WGS) entry which is preliminary data.</text>
</comment>
<organism evidence="2 3">
    <name type="scientific">Xenotaenia resolanae</name>
    <dbReference type="NCBI Taxonomy" id="208358"/>
    <lineage>
        <taxon>Eukaryota</taxon>
        <taxon>Metazoa</taxon>
        <taxon>Chordata</taxon>
        <taxon>Craniata</taxon>
        <taxon>Vertebrata</taxon>
        <taxon>Euteleostomi</taxon>
        <taxon>Actinopterygii</taxon>
        <taxon>Neopterygii</taxon>
        <taxon>Teleostei</taxon>
        <taxon>Neoteleostei</taxon>
        <taxon>Acanthomorphata</taxon>
        <taxon>Ovalentaria</taxon>
        <taxon>Atherinomorphae</taxon>
        <taxon>Cyprinodontiformes</taxon>
        <taxon>Goodeidae</taxon>
        <taxon>Xenotaenia</taxon>
    </lineage>
</organism>
<proteinExistence type="predicted"/>
<feature type="non-terminal residue" evidence="2">
    <location>
        <position position="1"/>
    </location>
</feature>
<keyword evidence="1" id="KW-0732">Signal</keyword>
<evidence type="ECO:0000313" key="3">
    <source>
        <dbReference type="Proteomes" id="UP001444071"/>
    </source>
</evidence>
<evidence type="ECO:0000313" key="2">
    <source>
        <dbReference type="EMBL" id="MEQ2263657.1"/>
    </source>
</evidence>